<keyword evidence="1" id="KW-0808">Transferase</keyword>
<comment type="caution">
    <text evidence="4">The sequence shown here is derived from an EMBL/GenBank/DDBJ whole genome shotgun (WGS) entry which is preliminary data.</text>
</comment>
<dbReference type="Gene3D" id="3.40.630.30">
    <property type="match status" value="1"/>
</dbReference>
<dbReference type="PROSITE" id="PS51186">
    <property type="entry name" value="GNAT"/>
    <property type="match status" value="1"/>
</dbReference>
<evidence type="ECO:0000313" key="4">
    <source>
        <dbReference type="EMBL" id="MBW4670357.1"/>
    </source>
</evidence>
<reference evidence="4" key="1">
    <citation type="submission" date="2021-05" db="EMBL/GenBank/DDBJ databases">
        <authorList>
            <person name="Pietrasiak N."/>
            <person name="Ward R."/>
            <person name="Stajich J.E."/>
            <person name="Kurbessoian T."/>
        </authorList>
    </citation>
    <scope>NUCLEOTIDE SEQUENCE</scope>
    <source>
        <strain evidence="4">GSE-NOS-MK-12-04C</strain>
    </source>
</reference>
<dbReference type="AlphaFoldDB" id="A0A951QSQ3"/>
<keyword evidence="2" id="KW-0012">Acyltransferase</keyword>
<accession>A0A951QSQ3</accession>
<reference evidence="4" key="2">
    <citation type="journal article" date="2022" name="Microbiol. Resour. Announc.">
        <title>Metagenome Sequencing to Explore Phylogenomics of Terrestrial Cyanobacteria.</title>
        <authorList>
            <person name="Ward R.D."/>
            <person name="Stajich J.E."/>
            <person name="Johansen J.R."/>
            <person name="Huntemann M."/>
            <person name="Clum A."/>
            <person name="Foster B."/>
            <person name="Foster B."/>
            <person name="Roux S."/>
            <person name="Palaniappan K."/>
            <person name="Varghese N."/>
            <person name="Mukherjee S."/>
            <person name="Reddy T.B.K."/>
            <person name="Daum C."/>
            <person name="Copeland A."/>
            <person name="Chen I.A."/>
            <person name="Ivanova N.N."/>
            <person name="Kyrpides N.C."/>
            <person name="Shapiro N."/>
            <person name="Eloe-Fadrosh E.A."/>
            <person name="Pietrasiak N."/>
        </authorList>
    </citation>
    <scope>NUCLEOTIDE SEQUENCE</scope>
    <source>
        <strain evidence="4">GSE-NOS-MK-12-04C</strain>
    </source>
</reference>
<dbReference type="InterPro" id="IPR016181">
    <property type="entry name" value="Acyl_CoA_acyltransferase"/>
</dbReference>
<dbReference type="PANTHER" id="PTHR43420">
    <property type="entry name" value="ACETYLTRANSFERASE"/>
    <property type="match status" value="1"/>
</dbReference>
<sequence>MQRTYQDIFPYQDFSHLTQTVEQYFSNDTPLWWLHFASSEEGQAEQGRSVSSSPPISQSPLPTSSIVGCLWVGNAVDQITGDRHAHVFLLYVIPEHRRRGLGKALMRYVENWARQRGDRQIGLQVFKSNTTALNLYNQLGYQTQSLWMIKSLFDS</sequence>
<protein>
    <submittedName>
        <fullName evidence="4">GNAT family N-acetyltransferase</fullName>
    </submittedName>
</protein>
<name>A0A951QSQ3_9CYAN</name>
<evidence type="ECO:0000259" key="3">
    <source>
        <dbReference type="PROSITE" id="PS51186"/>
    </source>
</evidence>
<dbReference type="EMBL" id="JAHHGZ010000030">
    <property type="protein sequence ID" value="MBW4670357.1"/>
    <property type="molecule type" value="Genomic_DNA"/>
</dbReference>
<dbReference type="Proteomes" id="UP000729701">
    <property type="component" value="Unassembled WGS sequence"/>
</dbReference>
<organism evidence="4 5">
    <name type="scientific">Cyanomargarita calcarea GSE-NOS-MK-12-04C</name>
    <dbReference type="NCBI Taxonomy" id="2839659"/>
    <lineage>
        <taxon>Bacteria</taxon>
        <taxon>Bacillati</taxon>
        <taxon>Cyanobacteriota</taxon>
        <taxon>Cyanophyceae</taxon>
        <taxon>Nostocales</taxon>
        <taxon>Cyanomargaritaceae</taxon>
        <taxon>Cyanomargarita</taxon>
    </lineage>
</organism>
<feature type="domain" description="N-acetyltransferase" evidence="3">
    <location>
        <begin position="3"/>
        <end position="155"/>
    </location>
</feature>
<dbReference type="CDD" id="cd04301">
    <property type="entry name" value="NAT_SF"/>
    <property type="match status" value="1"/>
</dbReference>
<evidence type="ECO:0000256" key="2">
    <source>
        <dbReference type="ARBA" id="ARBA00023315"/>
    </source>
</evidence>
<dbReference type="InterPro" id="IPR050680">
    <property type="entry name" value="YpeA/RimI_acetyltransf"/>
</dbReference>
<dbReference type="InterPro" id="IPR000182">
    <property type="entry name" value="GNAT_dom"/>
</dbReference>
<dbReference type="SUPFAM" id="SSF55729">
    <property type="entry name" value="Acyl-CoA N-acyltransferases (Nat)"/>
    <property type="match status" value="1"/>
</dbReference>
<dbReference type="GO" id="GO:0016747">
    <property type="term" value="F:acyltransferase activity, transferring groups other than amino-acyl groups"/>
    <property type="evidence" value="ECO:0007669"/>
    <property type="project" value="InterPro"/>
</dbReference>
<evidence type="ECO:0000256" key="1">
    <source>
        <dbReference type="ARBA" id="ARBA00022679"/>
    </source>
</evidence>
<dbReference type="Pfam" id="PF00583">
    <property type="entry name" value="Acetyltransf_1"/>
    <property type="match status" value="1"/>
</dbReference>
<gene>
    <name evidence="4" type="ORF">KME60_23805</name>
</gene>
<proteinExistence type="predicted"/>
<evidence type="ECO:0000313" key="5">
    <source>
        <dbReference type="Proteomes" id="UP000729701"/>
    </source>
</evidence>